<dbReference type="EMBL" id="QASN01000002">
    <property type="protein sequence ID" value="PTU76353.1"/>
    <property type="molecule type" value="Genomic_DNA"/>
</dbReference>
<dbReference type="Pfam" id="PF17113">
    <property type="entry name" value="AmpE"/>
    <property type="match status" value="1"/>
</dbReference>
<dbReference type="GO" id="GO:0005886">
    <property type="term" value="C:plasma membrane"/>
    <property type="evidence" value="ECO:0007669"/>
    <property type="project" value="TreeGrafter"/>
</dbReference>
<dbReference type="GO" id="GO:0046677">
    <property type="term" value="P:response to antibiotic"/>
    <property type="evidence" value="ECO:0007669"/>
    <property type="project" value="TreeGrafter"/>
</dbReference>
<comment type="caution">
    <text evidence="2">The sequence shown here is derived from an EMBL/GenBank/DDBJ whole genome shotgun (WGS) entry which is preliminary data.</text>
</comment>
<dbReference type="PANTHER" id="PTHR38684:SF1">
    <property type="entry name" value="PROTEIN AMPE"/>
    <property type="match status" value="1"/>
</dbReference>
<keyword evidence="1" id="KW-0812">Transmembrane</keyword>
<dbReference type="InterPro" id="IPR031347">
    <property type="entry name" value="AmpE"/>
</dbReference>
<keyword evidence="1" id="KW-0472">Membrane</keyword>
<evidence type="ECO:0008006" key="4">
    <source>
        <dbReference type="Google" id="ProtNLM"/>
    </source>
</evidence>
<protein>
    <recommendedName>
        <fullName evidence="4">Regulatory signaling modulator protein AmpE</fullName>
    </recommendedName>
</protein>
<proteinExistence type="predicted"/>
<dbReference type="RefSeq" id="WP_108104596.1">
    <property type="nucleotide sequence ID" value="NZ_QASN01000002.1"/>
</dbReference>
<accession>A0A2T5PF44</accession>
<gene>
    <name evidence="2" type="ORF">DBO85_01555</name>
</gene>
<dbReference type="PANTHER" id="PTHR38684">
    <property type="entry name" value="PROTEIN AMPE"/>
    <property type="match status" value="1"/>
</dbReference>
<keyword evidence="1" id="KW-1133">Transmembrane helix</keyword>
<dbReference type="AlphaFoldDB" id="A0A2T5PF44"/>
<evidence type="ECO:0000313" key="3">
    <source>
        <dbReference type="Proteomes" id="UP000244064"/>
    </source>
</evidence>
<feature type="transmembrane region" description="Helical" evidence="1">
    <location>
        <begin position="71"/>
        <end position="89"/>
    </location>
</feature>
<evidence type="ECO:0000256" key="1">
    <source>
        <dbReference type="SAM" id="Phobius"/>
    </source>
</evidence>
<keyword evidence="3" id="KW-1185">Reference proteome</keyword>
<feature type="transmembrane region" description="Helical" evidence="1">
    <location>
        <begin position="259"/>
        <end position="277"/>
    </location>
</feature>
<organism evidence="2 3">
    <name type="scientific">Pseudomonas mangrovi</name>
    <dbReference type="NCBI Taxonomy" id="2161748"/>
    <lineage>
        <taxon>Bacteria</taxon>
        <taxon>Pseudomonadati</taxon>
        <taxon>Pseudomonadota</taxon>
        <taxon>Gammaproteobacteria</taxon>
        <taxon>Pseudomonadales</taxon>
        <taxon>Pseudomonadaceae</taxon>
        <taxon>Pseudomonas</taxon>
    </lineage>
</organism>
<evidence type="ECO:0000313" key="2">
    <source>
        <dbReference type="EMBL" id="PTU76353.1"/>
    </source>
</evidence>
<name>A0A2T5PF44_9PSED</name>
<reference evidence="2 3" key="1">
    <citation type="submission" date="2018-04" db="EMBL/GenBank/DDBJ databases">
        <title>Pseudomonas sp. nov., isolated from mangrove soil.</title>
        <authorList>
            <person name="Chen C."/>
        </authorList>
    </citation>
    <scope>NUCLEOTIDE SEQUENCE [LARGE SCALE GENOMIC DNA]</scope>
    <source>
        <strain evidence="2 3">TC-11</strain>
    </source>
</reference>
<dbReference type="Proteomes" id="UP000244064">
    <property type="component" value="Unassembled WGS sequence"/>
</dbReference>
<dbReference type="InterPro" id="IPR052966">
    <property type="entry name" value="Beta-lactamase_Reg"/>
</dbReference>
<feature type="transmembrane region" description="Helical" evidence="1">
    <location>
        <begin position="137"/>
        <end position="156"/>
    </location>
</feature>
<feature type="transmembrane region" description="Helical" evidence="1">
    <location>
        <begin position="44"/>
        <end position="64"/>
    </location>
</feature>
<sequence length="278" mass="30772">MSFLVLLLVLLLEKFSAVRALVQRDAGWLELLRRCESSERMAGSAWWPLVLLVLLPALVLWLLLGVLESVAYGWLALPLHLLVMLYGLGRGDVLVALGPFRDAWRREDAEAAYLAAQRDLGIDVEEGSELLPEAQAYLVWQAYQGFFSVIFWYALLGPVPVLLYRLLALTCEHATGTALREQALQLRHALDWLPARCLAATLGLVGHFEAVSRVLLEHLLNWGIGARELLASASRAAADVPLLASAQTGVASLDSLWQLLVRAAIAWYVIFAVWTILI</sequence>
<dbReference type="OrthoDB" id="9811967at2"/>